<dbReference type="OrthoDB" id="8548499at2"/>
<organism evidence="2 3">
    <name type="scientific">Nitrosomonas mobilis</name>
    <dbReference type="NCBI Taxonomy" id="51642"/>
    <lineage>
        <taxon>Bacteria</taxon>
        <taxon>Pseudomonadati</taxon>
        <taxon>Pseudomonadota</taxon>
        <taxon>Betaproteobacteria</taxon>
        <taxon>Nitrosomonadales</taxon>
        <taxon>Nitrosomonadaceae</taxon>
        <taxon>Nitrosomonas</taxon>
    </lineage>
</organism>
<name>A0A1G5SCL1_9PROT</name>
<evidence type="ECO:0000256" key="1">
    <source>
        <dbReference type="SAM" id="SignalP"/>
    </source>
</evidence>
<evidence type="ECO:0008006" key="4">
    <source>
        <dbReference type="Google" id="ProtNLM"/>
    </source>
</evidence>
<sequence>MLKIFKLFSAVIVIFSLSSQIALAHEYPAQVGEKLGYGIANVVTGVAEIPKTMIITGREEGVAYGATAGFFTGIAHMLGRIFTGALDIATFVVPTTTVPQPNVIWDDFDKETTYGPWKMR</sequence>
<proteinExistence type="predicted"/>
<feature type="chain" id="PRO_5011625888" description="Exosortase system-associated protein, TIGR04073 family" evidence="1">
    <location>
        <begin position="25"/>
        <end position="120"/>
    </location>
</feature>
<dbReference type="RefSeq" id="WP_090284797.1">
    <property type="nucleotide sequence ID" value="NZ_FMWO01000038.1"/>
</dbReference>
<keyword evidence="1" id="KW-0732">Signal</keyword>
<gene>
    <name evidence="2" type="ORF">NSMM_310005</name>
</gene>
<reference evidence="2 3" key="1">
    <citation type="submission" date="2016-10" db="EMBL/GenBank/DDBJ databases">
        <authorList>
            <person name="de Groot N.N."/>
        </authorList>
    </citation>
    <scope>NUCLEOTIDE SEQUENCE [LARGE SCALE GENOMIC DNA]</scope>
    <source>
        <strain evidence="2">1</strain>
    </source>
</reference>
<dbReference type="STRING" id="51642.NSMM_310005"/>
<accession>A0A1G5SCL1</accession>
<dbReference type="Proteomes" id="UP000198729">
    <property type="component" value="Unassembled WGS sequence"/>
</dbReference>
<dbReference type="AlphaFoldDB" id="A0A1G5SCL1"/>
<feature type="signal peptide" evidence="1">
    <location>
        <begin position="1"/>
        <end position="24"/>
    </location>
</feature>
<evidence type="ECO:0000313" key="3">
    <source>
        <dbReference type="Proteomes" id="UP000198729"/>
    </source>
</evidence>
<evidence type="ECO:0000313" key="2">
    <source>
        <dbReference type="EMBL" id="SCZ84923.1"/>
    </source>
</evidence>
<dbReference type="NCBIfam" id="TIGR04073">
    <property type="entry name" value="exo_TIGR04073"/>
    <property type="match status" value="1"/>
</dbReference>
<protein>
    <recommendedName>
        <fullName evidence="4">Exosortase system-associated protein, TIGR04073 family</fullName>
    </recommendedName>
</protein>
<dbReference type="InterPro" id="IPR023824">
    <property type="entry name" value="CHP04073_exosortase-affil"/>
</dbReference>
<keyword evidence="3" id="KW-1185">Reference proteome</keyword>
<dbReference type="EMBL" id="FMWO01000038">
    <property type="protein sequence ID" value="SCZ84923.1"/>
    <property type="molecule type" value="Genomic_DNA"/>
</dbReference>